<keyword evidence="3" id="KW-1185">Reference proteome</keyword>
<proteinExistence type="predicted"/>
<reference evidence="2 3" key="1">
    <citation type="journal article" date="2015" name="Genome Announc.">
        <title>Expanding the biotechnology potential of lactobacilli through comparative genomics of 213 strains and associated genera.</title>
        <authorList>
            <person name="Sun Z."/>
            <person name="Harris H.M."/>
            <person name="McCann A."/>
            <person name="Guo C."/>
            <person name="Argimon S."/>
            <person name="Zhang W."/>
            <person name="Yang X."/>
            <person name="Jeffery I.B."/>
            <person name="Cooney J.C."/>
            <person name="Kagawa T.F."/>
            <person name="Liu W."/>
            <person name="Song Y."/>
            <person name="Salvetti E."/>
            <person name="Wrobel A."/>
            <person name="Rasinkangas P."/>
            <person name="Parkhill J."/>
            <person name="Rea M.C."/>
            <person name="O'Sullivan O."/>
            <person name="Ritari J."/>
            <person name="Douillard F.P."/>
            <person name="Paul Ross R."/>
            <person name="Yang R."/>
            <person name="Briner A.E."/>
            <person name="Felis G.E."/>
            <person name="de Vos W.M."/>
            <person name="Barrangou R."/>
            <person name="Klaenhammer T.R."/>
            <person name="Caufield P.W."/>
            <person name="Cui Y."/>
            <person name="Zhang H."/>
            <person name="O'Toole P.W."/>
        </authorList>
    </citation>
    <scope>NUCLEOTIDE SEQUENCE [LARGE SCALE GENOMIC DNA]</scope>
    <source>
        <strain evidence="2 3">DSM 22698</strain>
    </source>
</reference>
<dbReference type="PATRIC" id="fig|1423810.4.peg.1821"/>
<comment type="caution">
    <text evidence="2">The sequence shown here is derived from an EMBL/GenBank/DDBJ whole genome shotgun (WGS) entry which is preliminary data.</text>
</comment>
<dbReference type="Proteomes" id="UP000051789">
    <property type="component" value="Unassembled WGS sequence"/>
</dbReference>
<dbReference type="EMBL" id="AYZK01000006">
    <property type="protein sequence ID" value="KRM86722.1"/>
    <property type="molecule type" value="Genomic_DNA"/>
</dbReference>
<evidence type="ECO:0000313" key="2">
    <source>
        <dbReference type="EMBL" id="KRM86722.1"/>
    </source>
</evidence>
<keyword evidence="1" id="KW-0812">Transmembrane</keyword>
<organism evidence="2 3">
    <name type="scientific">Lacticaseibacillus thailandensis DSM 22698 = JCM 13996</name>
    <dbReference type="NCBI Taxonomy" id="1423810"/>
    <lineage>
        <taxon>Bacteria</taxon>
        <taxon>Bacillati</taxon>
        <taxon>Bacillota</taxon>
        <taxon>Bacilli</taxon>
        <taxon>Lactobacillales</taxon>
        <taxon>Lactobacillaceae</taxon>
        <taxon>Lacticaseibacillus</taxon>
    </lineage>
</organism>
<sequence length="394" mass="43497">MKKLQLAGGIVGVILITALGVGGYVSLHHSAQQHRHQQTSALTASRQILGARQTFWRQQGKVTAQASNKGHLQAFQYAQNATMGSTWIFHRGQLGGYTRINYQELKARLRKTDAEAGSTGTAYHFATIKQLNQALAKAKAHITIRHYSDLSYYRDGTVSVQNNGFIASGHHLYALSMAYGQSSAELGGVEMAQVFTDKGFTAPRHHLGNRQIAGNWVDNEYDALQVRDGQLYVTGGSGNFTSVSRTNVEDLAKQSATSLYASRYPTQVATAMYAGYTIPQATARVAGDQEYMYLFLSSTKMVRLKDGHATVFHKSTAKSVADDAHVDAHVRRVFAAADRQRQGTYADAVSTLDDGTYEVVFVHTLNMFTQTNYMDQRDYQQATIHDGQVTFKEM</sequence>
<feature type="transmembrane region" description="Helical" evidence="1">
    <location>
        <begin position="6"/>
        <end position="27"/>
    </location>
</feature>
<dbReference type="RefSeq" id="WP_056969689.1">
    <property type="nucleotide sequence ID" value="NZ_AYZK01000006.1"/>
</dbReference>
<evidence type="ECO:0000313" key="3">
    <source>
        <dbReference type="Proteomes" id="UP000051789"/>
    </source>
</evidence>
<name>A0A0R2C6X6_9LACO</name>
<gene>
    <name evidence="2" type="ORF">FD19_GL001773</name>
</gene>
<accession>A0A0R2C6X6</accession>
<dbReference type="AlphaFoldDB" id="A0A0R2C6X6"/>
<protein>
    <submittedName>
        <fullName evidence="2">Uncharacterized protein</fullName>
    </submittedName>
</protein>
<evidence type="ECO:0000256" key="1">
    <source>
        <dbReference type="SAM" id="Phobius"/>
    </source>
</evidence>
<keyword evidence="1" id="KW-1133">Transmembrane helix</keyword>
<keyword evidence="1" id="KW-0472">Membrane</keyword>